<evidence type="ECO:0000256" key="1">
    <source>
        <dbReference type="SAM" id="Phobius"/>
    </source>
</evidence>
<comment type="caution">
    <text evidence="2">The sequence shown here is derived from an EMBL/GenBank/DDBJ whole genome shotgun (WGS) entry which is preliminary data.</text>
</comment>
<protein>
    <submittedName>
        <fullName evidence="2">Uncharacterized protein</fullName>
    </submittedName>
</protein>
<dbReference type="Gene3D" id="3.40.50.1820">
    <property type="entry name" value="alpha/beta hydrolase"/>
    <property type="match status" value="1"/>
</dbReference>
<dbReference type="PANTHER" id="PTHR35128">
    <property type="entry name" value="SECRETION-REGULATING GUANINE NUCLEOTIDE EXCHANGE FACTOR"/>
    <property type="match status" value="1"/>
</dbReference>
<feature type="transmembrane region" description="Helical" evidence="1">
    <location>
        <begin position="39"/>
        <end position="57"/>
    </location>
</feature>
<name>A0A2V3J2J6_9FLOR</name>
<dbReference type="InterPro" id="IPR029058">
    <property type="entry name" value="AB_hydrolase_fold"/>
</dbReference>
<dbReference type="OrthoDB" id="10022521at2759"/>
<evidence type="ECO:0000313" key="2">
    <source>
        <dbReference type="EMBL" id="PXF48332.1"/>
    </source>
</evidence>
<dbReference type="Proteomes" id="UP000247409">
    <property type="component" value="Unassembled WGS sequence"/>
</dbReference>
<reference evidence="2 3" key="1">
    <citation type="journal article" date="2018" name="Mol. Biol. Evol.">
        <title>Analysis of the draft genome of the red seaweed Gracilariopsis chorda provides insights into genome size evolution in Rhodophyta.</title>
        <authorList>
            <person name="Lee J."/>
            <person name="Yang E.C."/>
            <person name="Graf L."/>
            <person name="Yang J.H."/>
            <person name="Qiu H."/>
            <person name="Zel Zion U."/>
            <person name="Chan C.X."/>
            <person name="Stephens T.G."/>
            <person name="Weber A.P.M."/>
            <person name="Boo G.H."/>
            <person name="Boo S.M."/>
            <person name="Kim K.M."/>
            <person name="Shin Y."/>
            <person name="Jung M."/>
            <person name="Lee S.J."/>
            <person name="Yim H.S."/>
            <person name="Lee J.H."/>
            <person name="Bhattacharya D."/>
            <person name="Yoon H.S."/>
        </authorList>
    </citation>
    <scope>NUCLEOTIDE SEQUENCE [LARGE SCALE GENOMIC DNA]</scope>
    <source>
        <strain evidence="2 3">SKKU-2015</strain>
        <tissue evidence="2">Whole body</tissue>
    </source>
</reference>
<dbReference type="EMBL" id="NBIV01000014">
    <property type="protein sequence ID" value="PXF48332.1"/>
    <property type="molecule type" value="Genomic_DNA"/>
</dbReference>
<gene>
    <name evidence="2" type="ORF">BWQ96_01792</name>
</gene>
<keyword evidence="1" id="KW-0812">Transmembrane</keyword>
<keyword evidence="3" id="KW-1185">Reference proteome</keyword>
<evidence type="ECO:0000313" key="3">
    <source>
        <dbReference type="Proteomes" id="UP000247409"/>
    </source>
</evidence>
<accession>A0A2V3J2J6</accession>
<keyword evidence="1" id="KW-1133">Transmembrane helix</keyword>
<organism evidence="2 3">
    <name type="scientific">Gracilariopsis chorda</name>
    <dbReference type="NCBI Taxonomy" id="448386"/>
    <lineage>
        <taxon>Eukaryota</taxon>
        <taxon>Rhodophyta</taxon>
        <taxon>Florideophyceae</taxon>
        <taxon>Rhodymeniophycidae</taxon>
        <taxon>Gracilariales</taxon>
        <taxon>Gracilariaceae</taxon>
        <taxon>Gracilariopsis</taxon>
    </lineage>
</organism>
<dbReference type="PANTHER" id="PTHR35128:SF1">
    <property type="entry name" value="SECRETION-REGULATING GUANINE NUCLEOTIDE EXCHANGE FACTOR"/>
    <property type="match status" value="1"/>
</dbReference>
<keyword evidence="1" id="KW-0472">Membrane</keyword>
<proteinExistence type="predicted"/>
<dbReference type="SUPFAM" id="SSF53474">
    <property type="entry name" value="alpha/beta-Hydrolases"/>
    <property type="match status" value="1"/>
</dbReference>
<dbReference type="AlphaFoldDB" id="A0A2V3J2J6"/>
<sequence>MQNVESAFSHSESVLTAVQILSGLSQVQSISNQTAMHSRTAYLCVYVGAFLLLLGLGKMMHGGQLHSETTTTRSKPTQEDFSKHAVAPVSRGAAINAFNPLIRTSSVPDFGFLDRITTWLRSVFPSHSSKEGNSQDKSVHLSSDPLEASFHSTRIGNLDIAYSNPYSTRKLQGVALLIHGCSQQAEDWFILPEHKLISSELLRQRFALLALTSQNRVTGCWSTRFPGRENEDVVQAKATVRQWWTKHRIPSSLPLIAVGISSGANMLSVLAHEIPIVSQALYISPGNQRALRSATENYPCTLFVHLATDRFYAPPKAIAAARRTLVRRNVALVGELPLPLVPFTSTTFHEHEPRFTKEISRRIYEAARKNGNKIMDVLREDELSQSAMHRSALQIARVIRGSNEISGLHADIVARWLASKCVKHSETH</sequence>